<feature type="domain" description="Type VII secretion system protein EssD-like" evidence="1">
    <location>
        <begin position="151"/>
        <end position="242"/>
    </location>
</feature>
<keyword evidence="2" id="KW-0255">Endonuclease</keyword>
<dbReference type="SUPFAM" id="SSF140453">
    <property type="entry name" value="EsxAB dimer-like"/>
    <property type="match status" value="1"/>
</dbReference>
<keyword evidence="2" id="KW-0540">Nuclease</keyword>
<proteinExistence type="predicted"/>
<dbReference type="EMBL" id="QGGL01000005">
    <property type="protein sequence ID" value="PWK14454.1"/>
    <property type="molecule type" value="Genomic_DNA"/>
</dbReference>
<organism evidence="2 3">
    <name type="scientific">Tumebacillus permanentifrigoris</name>
    <dbReference type="NCBI Taxonomy" id="378543"/>
    <lineage>
        <taxon>Bacteria</taxon>
        <taxon>Bacillati</taxon>
        <taxon>Bacillota</taxon>
        <taxon>Bacilli</taxon>
        <taxon>Bacillales</taxon>
        <taxon>Alicyclobacillaceae</taxon>
        <taxon>Tumebacillus</taxon>
    </lineage>
</organism>
<dbReference type="GO" id="GO:0004519">
    <property type="term" value="F:endonuclease activity"/>
    <property type="evidence" value="ECO:0007669"/>
    <property type="project" value="UniProtKB-KW"/>
</dbReference>
<name>A0A316DX90_9BACL</name>
<dbReference type="Gene3D" id="1.10.287.1060">
    <property type="entry name" value="ESAT-6-like"/>
    <property type="match status" value="1"/>
</dbReference>
<evidence type="ECO:0000313" key="3">
    <source>
        <dbReference type="Proteomes" id="UP000245634"/>
    </source>
</evidence>
<dbReference type="RefSeq" id="WP_109687968.1">
    <property type="nucleotide sequence ID" value="NZ_QGGL01000005.1"/>
</dbReference>
<keyword evidence="2" id="KW-0378">Hydrolase</keyword>
<protein>
    <submittedName>
        <fullName evidence="2">DNA/RNA non-specific endonuclease</fullName>
    </submittedName>
</protein>
<gene>
    <name evidence="2" type="ORF">C7459_105212</name>
</gene>
<keyword evidence="3" id="KW-1185">Reference proteome</keyword>
<reference evidence="2 3" key="1">
    <citation type="submission" date="2018-05" db="EMBL/GenBank/DDBJ databases">
        <title>Genomic Encyclopedia of Type Strains, Phase IV (KMG-IV): sequencing the most valuable type-strain genomes for metagenomic binning, comparative biology and taxonomic classification.</title>
        <authorList>
            <person name="Goeker M."/>
        </authorList>
    </citation>
    <scope>NUCLEOTIDE SEQUENCE [LARGE SCALE GENOMIC DNA]</scope>
    <source>
        <strain evidence="2 3">DSM 18773</strain>
    </source>
</reference>
<sequence>MSIVANPEALRALARSCSGASFDIRYNAKLFVDRSQGTSTWRGSAAQAFLQTTEHLHEDYRIVSVTLDDAAGVLHALAGQMDHVIHLRQQAQHLYQSIAHMRPETPDQHDYVNEQRWRAQDLQNQAEVLAQEADRRASAKIEPQHLKTGSATNQASRDLARALGTPTDDAGHAIGSQLGGLGGATSGIIFPQAPSINRGRFRDFEDEIAELVKEGKQVFIRVVPKYENGSTRPTEILYQVRIEGKTISKVFPNP</sequence>
<evidence type="ECO:0000259" key="1">
    <source>
        <dbReference type="Pfam" id="PF13930"/>
    </source>
</evidence>
<dbReference type="Pfam" id="PF13930">
    <property type="entry name" value="Endonuclea_NS_2"/>
    <property type="match status" value="1"/>
</dbReference>
<dbReference type="AlphaFoldDB" id="A0A316DX90"/>
<dbReference type="Proteomes" id="UP000245634">
    <property type="component" value="Unassembled WGS sequence"/>
</dbReference>
<dbReference type="Gene3D" id="3.40.570.10">
    <property type="entry name" value="Extracellular Endonuclease, subunit A"/>
    <property type="match status" value="1"/>
</dbReference>
<accession>A0A316DX90</accession>
<dbReference type="OrthoDB" id="2383830at2"/>
<dbReference type="InterPro" id="IPR036689">
    <property type="entry name" value="ESAT-6-like_sf"/>
</dbReference>
<comment type="caution">
    <text evidence="2">The sequence shown here is derived from an EMBL/GenBank/DDBJ whole genome shotgun (WGS) entry which is preliminary data.</text>
</comment>
<evidence type="ECO:0000313" key="2">
    <source>
        <dbReference type="EMBL" id="PWK14454.1"/>
    </source>
</evidence>
<dbReference type="InterPro" id="IPR044929">
    <property type="entry name" value="DNA/RNA_non-sp_Endonuclease_sf"/>
</dbReference>
<dbReference type="InterPro" id="IPR044927">
    <property type="entry name" value="Endonuclea_NS_2"/>
</dbReference>